<dbReference type="Proteomes" id="UP000247454">
    <property type="component" value="Unassembled WGS sequence"/>
</dbReference>
<feature type="domain" description="VOC" evidence="1">
    <location>
        <begin position="3"/>
        <end position="128"/>
    </location>
</feature>
<dbReference type="InterPro" id="IPR004360">
    <property type="entry name" value="Glyas_Fos-R_dOase_dom"/>
</dbReference>
<proteinExistence type="predicted"/>
<gene>
    <name evidence="2" type="ORF">C7477_12019</name>
</gene>
<dbReference type="PANTHER" id="PTHR36503:SF2">
    <property type="entry name" value="BLR2408 PROTEIN"/>
    <property type="match status" value="1"/>
</dbReference>
<dbReference type="Gene3D" id="3.10.180.10">
    <property type="entry name" value="2,3-Dihydroxybiphenyl 1,2-Dioxygenase, domain 1"/>
    <property type="match status" value="1"/>
</dbReference>
<dbReference type="OrthoDB" id="9798430at2"/>
<dbReference type="SUPFAM" id="SSF54593">
    <property type="entry name" value="Glyoxalase/Bleomycin resistance protein/Dihydroxybiphenyl dioxygenase"/>
    <property type="match status" value="1"/>
</dbReference>
<dbReference type="EMBL" id="QJTF01000020">
    <property type="protein sequence ID" value="PYE86727.1"/>
    <property type="molecule type" value="Genomic_DNA"/>
</dbReference>
<protein>
    <recommendedName>
        <fullName evidence="1">VOC domain-containing protein</fullName>
    </recommendedName>
</protein>
<evidence type="ECO:0000259" key="1">
    <source>
        <dbReference type="PROSITE" id="PS51819"/>
    </source>
</evidence>
<keyword evidence="3" id="KW-1185">Reference proteome</keyword>
<dbReference type="InterPro" id="IPR029068">
    <property type="entry name" value="Glyas_Bleomycin-R_OHBP_Dase"/>
</dbReference>
<comment type="caution">
    <text evidence="2">The sequence shown here is derived from an EMBL/GenBank/DDBJ whole genome shotgun (WGS) entry which is preliminary data.</text>
</comment>
<dbReference type="PROSITE" id="PS51819">
    <property type="entry name" value="VOC"/>
    <property type="match status" value="1"/>
</dbReference>
<organism evidence="2 3">
    <name type="scientific">Phyllobacterium leguminum</name>
    <dbReference type="NCBI Taxonomy" id="314237"/>
    <lineage>
        <taxon>Bacteria</taxon>
        <taxon>Pseudomonadati</taxon>
        <taxon>Pseudomonadota</taxon>
        <taxon>Alphaproteobacteria</taxon>
        <taxon>Hyphomicrobiales</taxon>
        <taxon>Phyllobacteriaceae</taxon>
        <taxon>Phyllobacterium</taxon>
    </lineage>
</organism>
<sequence>MPKMIFLNLPVKDVAAATHFYEAIGCAKNEQFSDEKASSMVWSDTITFMLLRQDYFETFVTKPIANSHETVAMLIALSCDSREAVDSITEAAAAGGGKIDLREPQELGFMYGRTFADPDGHVFEPVWMDMGAASGSE</sequence>
<name>A0A318SZC2_9HYPH</name>
<dbReference type="PANTHER" id="PTHR36503">
    <property type="entry name" value="BLR2520 PROTEIN"/>
    <property type="match status" value="1"/>
</dbReference>
<reference evidence="2 3" key="1">
    <citation type="submission" date="2018-06" db="EMBL/GenBank/DDBJ databases">
        <title>Genomic Encyclopedia of Type Strains, Phase III (KMG-III): the genomes of soil and plant-associated and newly described type strains.</title>
        <authorList>
            <person name="Whitman W."/>
        </authorList>
    </citation>
    <scope>NUCLEOTIDE SEQUENCE [LARGE SCALE GENOMIC DNA]</scope>
    <source>
        <strain evidence="2 3">ORS 1419</strain>
    </source>
</reference>
<dbReference type="RefSeq" id="WP_110753601.1">
    <property type="nucleotide sequence ID" value="NZ_QJTF01000020.1"/>
</dbReference>
<dbReference type="InterPro" id="IPR037523">
    <property type="entry name" value="VOC_core"/>
</dbReference>
<evidence type="ECO:0000313" key="2">
    <source>
        <dbReference type="EMBL" id="PYE86727.1"/>
    </source>
</evidence>
<evidence type="ECO:0000313" key="3">
    <source>
        <dbReference type="Proteomes" id="UP000247454"/>
    </source>
</evidence>
<accession>A0A318SZC2</accession>
<dbReference type="AlphaFoldDB" id="A0A318SZC2"/>
<dbReference type="Pfam" id="PF00903">
    <property type="entry name" value="Glyoxalase"/>
    <property type="match status" value="1"/>
</dbReference>